<protein>
    <submittedName>
        <fullName evidence="1">Uncharacterized protein</fullName>
    </submittedName>
</protein>
<comment type="caution">
    <text evidence="1">The sequence shown here is derived from an EMBL/GenBank/DDBJ whole genome shotgun (WGS) entry which is preliminary data.</text>
</comment>
<evidence type="ECO:0000313" key="1">
    <source>
        <dbReference type="EMBL" id="OOF71112.1"/>
    </source>
</evidence>
<organism evidence="1 2">
    <name type="scientific">Rodentibacter caecimuris</name>
    <dbReference type="NCBI Taxonomy" id="1796644"/>
    <lineage>
        <taxon>Bacteria</taxon>
        <taxon>Pseudomonadati</taxon>
        <taxon>Pseudomonadota</taxon>
        <taxon>Gammaproteobacteria</taxon>
        <taxon>Pasteurellales</taxon>
        <taxon>Pasteurellaceae</taxon>
        <taxon>Rodentibacter</taxon>
    </lineage>
</organism>
<proteinExistence type="predicted"/>
<sequence>MHWEFYQSQIVILKPKPVDVAEPFKTITMFLGWGGEPWEYYGEKITKFCWLNHRLKISTKPIWKWVSVYHFTVLEMSLLRRYIKGFRRGIFA</sequence>
<gene>
    <name evidence="1" type="ORF">BKG90_08895</name>
</gene>
<dbReference type="EMBL" id="MLAB01000044">
    <property type="protein sequence ID" value="OOF71112.1"/>
    <property type="molecule type" value="Genomic_DNA"/>
</dbReference>
<name>A0AAJ3MYW0_9PAST</name>
<evidence type="ECO:0000313" key="2">
    <source>
        <dbReference type="Proteomes" id="UP000188998"/>
    </source>
</evidence>
<dbReference type="Proteomes" id="UP000188998">
    <property type="component" value="Unassembled WGS sequence"/>
</dbReference>
<accession>A0AAJ3MYW0</accession>
<keyword evidence="2" id="KW-1185">Reference proteome</keyword>
<reference evidence="1 2" key="1">
    <citation type="submission" date="2016-10" db="EMBL/GenBank/DDBJ databases">
        <title>Rodentibacter gen. nov. and new species.</title>
        <authorList>
            <person name="Christensen H."/>
        </authorList>
    </citation>
    <scope>NUCLEOTIDE SEQUENCE [LARGE SCALE GENOMIC DNA]</scope>
    <source>
        <strain evidence="1 2">199137021</strain>
    </source>
</reference>
<dbReference type="AlphaFoldDB" id="A0AAJ3MYW0"/>